<feature type="transmembrane region" description="Helical" evidence="1">
    <location>
        <begin position="6"/>
        <end position="24"/>
    </location>
</feature>
<evidence type="ECO:0000313" key="2">
    <source>
        <dbReference type="EMBL" id="MDH8679477.1"/>
    </source>
</evidence>
<evidence type="ECO:0000256" key="1">
    <source>
        <dbReference type="SAM" id="Phobius"/>
    </source>
</evidence>
<feature type="transmembrane region" description="Helical" evidence="1">
    <location>
        <begin position="123"/>
        <end position="143"/>
    </location>
</feature>
<keyword evidence="1" id="KW-1133">Transmembrane helix</keyword>
<evidence type="ECO:0000313" key="3">
    <source>
        <dbReference type="Proteomes" id="UP001158045"/>
    </source>
</evidence>
<reference evidence="2 3" key="1">
    <citation type="submission" date="2023-04" db="EMBL/GenBank/DDBJ databases">
        <title>Fusibacter bizertensis strain WBS, isolated from littoral bottom sediments of the Arctic seas - biochemical and genomic analysis.</title>
        <authorList>
            <person name="Brioukhanov A.L."/>
        </authorList>
    </citation>
    <scope>NUCLEOTIDE SEQUENCE [LARGE SCALE GENOMIC DNA]</scope>
    <source>
        <strain evidence="2 3">WBS</strain>
    </source>
</reference>
<dbReference type="EMBL" id="JARYZI010000012">
    <property type="protein sequence ID" value="MDH8679477.1"/>
    <property type="molecule type" value="Genomic_DNA"/>
</dbReference>
<protein>
    <recommendedName>
        <fullName evidence="4">DUF3784 domain-containing protein</fullName>
    </recommendedName>
</protein>
<feature type="transmembrane region" description="Helical" evidence="1">
    <location>
        <begin position="59"/>
        <end position="78"/>
    </location>
</feature>
<gene>
    <name evidence="2" type="ORF">QE109_15065</name>
</gene>
<keyword evidence="1" id="KW-0812">Transmembrane</keyword>
<accession>A0ABT6NGC1</accession>
<name>A0ABT6NGC1_9FIRM</name>
<organism evidence="2 3">
    <name type="scientific">Fusibacter bizertensis</name>
    <dbReference type="NCBI Taxonomy" id="1488331"/>
    <lineage>
        <taxon>Bacteria</taxon>
        <taxon>Bacillati</taxon>
        <taxon>Bacillota</taxon>
        <taxon>Clostridia</taxon>
        <taxon>Eubacteriales</taxon>
        <taxon>Eubacteriales Family XII. Incertae Sedis</taxon>
        <taxon>Fusibacter</taxon>
    </lineage>
</organism>
<comment type="caution">
    <text evidence="2">The sequence shown here is derived from an EMBL/GenBank/DDBJ whole genome shotgun (WGS) entry which is preliminary data.</text>
</comment>
<feature type="transmembrane region" description="Helical" evidence="1">
    <location>
        <begin position="84"/>
        <end position="102"/>
    </location>
</feature>
<evidence type="ECO:0008006" key="4">
    <source>
        <dbReference type="Google" id="ProtNLM"/>
    </source>
</evidence>
<proteinExistence type="predicted"/>
<dbReference type="Proteomes" id="UP001158045">
    <property type="component" value="Unassembled WGS sequence"/>
</dbReference>
<dbReference type="RefSeq" id="WP_281095373.1">
    <property type="nucleotide sequence ID" value="NZ_JARYZI010000012.1"/>
</dbReference>
<keyword evidence="3" id="KW-1185">Reference proteome</keyword>
<keyword evidence="1" id="KW-0472">Membrane</keyword>
<sequence>MIILTIAISIFIFLETLNVLILYFKPDSKMGNGVAIFDAWEDTKVDTNLHDFAQYMKNWVAGTKLIFIVLLLVILFAGTEKTKLYAVVAMILSIATYFWKLHPFIKKLDAKGKITPKGYSKQLGTTISAFMMMFIIALILYFVL</sequence>